<dbReference type="Gene3D" id="1.20.120.230">
    <property type="entry name" value="Alpha-catenin/vinculin-like"/>
    <property type="match status" value="3"/>
</dbReference>
<keyword evidence="2" id="KW-0963">Cytoplasm</keyword>
<evidence type="ECO:0000313" key="5">
    <source>
        <dbReference type="EMBL" id="KYQ94436.1"/>
    </source>
</evidence>
<protein>
    <submittedName>
        <fullName evidence="5">Putative actin binding protein</fullName>
    </submittedName>
</protein>
<feature type="coiled-coil region" evidence="3">
    <location>
        <begin position="1010"/>
        <end position="1070"/>
    </location>
</feature>
<feature type="coiled-coil region" evidence="3">
    <location>
        <begin position="651"/>
        <end position="678"/>
    </location>
</feature>
<dbReference type="OMA" id="TVQLKII"/>
<dbReference type="Gene3D" id="1.20.120.810">
    <property type="entry name" value="Vinculin, Vh2 four-helix bundle"/>
    <property type="match status" value="1"/>
</dbReference>
<dbReference type="GO" id="GO:0005737">
    <property type="term" value="C:cytoplasm"/>
    <property type="evidence" value="ECO:0007669"/>
    <property type="project" value="UniProtKB-SubCell"/>
</dbReference>
<comment type="caution">
    <text evidence="5">The sequence shown here is derived from an EMBL/GenBank/DDBJ whole genome shotgun (WGS) entry which is preliminary data.</text>
</comment>
<dbReference type="SUPFAM" id="SSF47220">
    <property type="entry name" value="alpha-catenin/vinculin-like"/>
    <property type="match status" value="4"/>
</dbReference>
<organism evidence="5 6">
    <name type="scientific">Tieghemostelium lacteum</name>
    <name type="common">Slime mold</name>
    <name type="synonym">Dictyostelium lacteum</name>
    <dbReference type="NCBI Taxonomy" id="361077"/>
    <lineage>
        <taxon>Eukaryota</taxon>
        <taxon>Amoebozoa</taxon>
        <taxon>Evosea</taxon>
        <taxon>Eumycetozoa</taxon>
        <taxon>Dictyostelia</taxon>
        <taxon>Dictyosteliales</taxon>
        <taxon>Raperosteliaceae</taxon>
        <taxon>Tieghemostelium</taxon>
    </lineage>
</organism>
<feature type="coiled-coil region" evidence="3">
    <location>
        <begin position="1319"/>
        <end position="1408"/>
    </location>
</feature>
<gene>
    <name evidence="5" type="ORF">DLAC_04734</name>
</gene>
<sequence>MEQLLEAISDAVSSMVLYSVEADESNAAIPNILPGAQGVKSTVDYLVDLARKSSELWKNFNQEEMKNKMNATCDLITESTTLLVESATILSNMPFNKPAKKSLLKGAKGIMEHMVVLLQQADLYEVTRTIKIARKTESKLKIFVGLEPGESFFAQAAQDLVTGMVELGKVVNKRVNEIDDYSYKRRFEEANTSLKVEIPIILQHFANYQKNPNDKFSFQEGHKVFKTLLNVIEEIVVVARLSSKSPFDLSMIQGLDLRDEDDLKDAGILIAHEREKLLSAIQAGDGAEAARALKAIKKSLNDQIVISKALAKSADPYQKKKLEDAASNAQNVLDTIIAQFGQAVEDLLANPDNKTLFERLKMNLGTIQDASNQMVNSAQRISSNDIANADKTLEDMIEIMRGNVVKSDTIELYRNIPELRERFVEVIVLTEGFTKTVDDAKTKAQIEKVLYQNRDRGEVIIGKLETQTGDLAKSPFNPKIQQDMHENLDQLQKCGRDLVQVTSLGSAEQLYKIHSTIDDDMRALKKAVMDGDKKETQKALRQVRAHLYDQLDMAKALSRTTQDQTVQQALESAILKVDEQLADLINDLYGASNKAVDDPSNPSAIQALDDVIASIDSLKGGITGAVSKELIANNTRELEAKLTQLVHSIKNSDQEQSIQTLKAIIEQVKNQASLAELASINIAEVDENRAARIKERAVDLTSTAPELVKAVKANLVELTPDNLQALGQSINLVRDNNRDLSNAILLSTEEELLENSSKIDQDMRKIQTLLAEGKPISMADVNSLMKKMNNQIRLANQHAQTLKDPQAKKQLLESTQQLNSMVNQLLEACKKHVANPNDVQARKEVQDLLRQAIKANIDLMGGSLSAADELVYGTPNLLKLIQRLEEAILNGNPDEIKMAFRELNEELTRQLFLARIAESEITDPERKKQLQDAILELETLQNNLFPSIMQLLANPDSKEAKEALYSLLGRLKSQVEKVNSIASTNPSEHLQSKSYTIAQELHRMEKAVKINNAQEANDSIQKALNGIKQQIQLSKHIAEHTDNLPQKRAINELSDKLEKQALVLQAAVKESLANPGNAAAKAKVQEASAQTRVLMAQLIAASSNKVPEEVIIQTAQNIKKELDQFSQVLQNGNSKQVKDAIDAHKYGEQQQKIELLKSFNDKVQDPFLKRDIAIAIQDLEKKLDQTNQFIETNPSIANQPDKLKQLKQHLDSSSHSANNVIVASTQSNDDRIMAQAVKIAESLDQVKKSSKSGNKQQTDNNLKQFKEEVTDVVQLIKTASESVRDQHKKVALNEVAEKLKALTQPISNTANNLAGKPSDQNLDRELNQLVNQAKDLLGKAVVSSSKDSSQPKDVLEKVLMKATNDIQRMNNSVQSNDQKALGEAVNSLKDTEKRISLLENHLPDVENRDQLVKGLESLSKNSLPSIIATGNNALMTGDTTVAKQSINGQSQNAIGDITKVVSLTNKTPEEKIIQNDKVVSNEINQLAVQIKNNPNDKKSTQTLIDTTVKSLNEESILANVLANHTSNPERKQKLQEQVKKLDQTVQQLAKGANQLDAKTLESKVNEAKSIHQTIVQEAQKEKDEKEAKAKKEKEEQERLERERLQREKEEREKAQQDEVLAAAQKIAERTKMLNQDKSTAEGKLYSTASDIGSILKNLSIAASSNDKVGMINCSKQLSEHVNTYLQQAKETAAKCTDPKLKEQIITAAQAAKNFTVQLKIIAAVKAASEDDDPSSNKAQLVKCAKGLAKAVVQTINAVEIGSIRAK</sequence>
<evidence type="ECO:0000256" key="3">
    <source>
        <dbReference type="SAM" id="Coils"/>
    </source>
</evidence>
<feature type="region of interest" description="Disordered" evidence="4">
    <location>
        <begin position="1577"/>
        <end position="1617"/>
    </location>
</feature>
<dbReference type="GO" id="GO:0051015">
    <property type="term" value="F:actin filament binding"/>
    <property type="evidence" value="ECO:0007669"/>
    <property type="project" value="InterPro"/>
</dbReference>
<dbReference type="STRING" id="361077.A0A151ZKG4"/>
<dbReference type="InParanoid" id="A0A151ZKG4"/>
<feature type="compositionally biased region" description="Basic and acidic residues" evidence="4">
    <location>
        <begin position="1578"/>
        <end position="1616"/>
    </location>
</feature>
<dbReference type="FunCoup" id="A0A151ZKG4">
    <property type="interactions" value="2"/>
</dbReference>
<dbReference type="InterPro" id="IPR017997">
    <property type="entry name" value="Vinculin"/>
</dbReference>
<comment type="subcellular location">
    <subcellularLocation>
        <location evidence="1">Cytoplasm</location>
    </subcellularLocation>
</comment>
<evidence type="ECO:0000256" key="1">
    <source>
        <dbReference type="ARBA" id="ARBA00004496"/>
    </source>
</evidence>
<dbReference type="InterPro" id="IPR036723">
    <property type="entry name" value="Alpha-catenin/vinculin-like_sf"/>
</dbReference>
<name>A0A151ZKG4_TIELA</name>
<dbReference type="Proteomes" id="UP000076078">
    <property type="component" value="Unassembled WGS sequence"/>
</dbReference>
<reference evidence="5 6" key="1">
    <citation type="submission" date="2015-12" db="EMBL/GenBank/DDBJ databases">
        <title>Dictyostelia acquired genes for synthesis and detection of signals that induce cell-type specialization by lateral gene transfer from prokaryotes.</title>
        <authorList>
            <person name="Gloeckner G."/>
            <person name="Schaap P."/>
        </authorList>
    </citation>
    <scope>NUCLEOTIDE SEQUENCE [LARGE SCALE GENOMIC DNA]</scope>
    <source>
        <strain evidence="5 6">TK</strain>
    </source>
</reference>
<dbReference type="OrthoDB" id="29742at2759"/>
<dbReference type="GO" id="GO:0007155">
    <property type="term" value="P:cell adhesion"/>
    <property type="evidence" value="ECO:0007669"/>
    <property type="project" value="InterPro"/>
</dbReference>
<proteinExistence type="predicted"/>
<keyword evidence="6" id="KW-1185">Reference proteome</keyword>
<dbReference type="PANTHER" id="PTHR46180">
    <property type="entry name" value="VINCULIN"/>
    <property type="match status" value="1"/>
</dbReference>
<evidence type="ECO:0000256" key="2">
    <source>
        <dbReference type="ARBA" id="ARBA00022490"/>
    </source>
</evidence>
<dbReference type="EMBL" id="LODT01000022">
    <property type="protein sequence ID" value="KYQ94436.1"/>
    <property type="molecule type" value="Genomic_DNA"/>
</dbReference>
<evidence type="ECO:0000256" key="4">
    <source>
        <dbReference type="SAM" id="MobiDB-lite"/>
    </source>
</evidence>
<accession>A0A151ZKG4</accession>
<keyword evidence="3" id="KW-0175">Coiled coil</keyword>
<evidence type="ECO:0000313" key="6">
    <source>
        <dbReference type="Proteomes" id="UP000076078"/>
    </source>
</evidence>